<keyword evidence="9" id="KW-0472">Membrane</keyword>
<accession>A0AAV9H047</accession>
<comment type="catalytic activity">
    <reaction evidence="6 7">
        <text>L-threonylcarbamoyladenylate + adenosine(37) in tRNA = N(6)-L-threonylcarbamoyladenosine(37) in tRNA + AMP + H(+)</text>
        <dbReference type="Rhea" id="RHEA:37059"/>
        <dbReference type="Rhea" id="RHEA-COMP:10162"/>
        <dbReference type="Rhea" id="RHEA-COMP:10163"/>
        <dbReference type="ChEBI" id="CHEBI:15378"/>
        <dbReference type="ChEBI" id="CHEBI:73682"/>
        <dbReference type="ChEBI" id="CHEBI:74411"/>
        <dbReference type="ChEBI" id="CHEBI:74418"/>
        <dbReference type="ChEBI" id="CHEBI:456215"/>
        <dbReference type="EC" id="2.3.1.234"/>
    </reaction>
</comment>
<dbReference type="InterPro" id="IPR017861">
    <property type="entry name" value="KAE1/TsaD"/>
</dbReference>
<keyword evidence="12" id="KW-1185">Reference proteome</keyword>
<dbReference type="EC" id="2.3.1.234" evidence="1"/>
<feature type="compositionally biased region" description="Polar residues" evidence="8">
    <location>
        <begin position="340"/>
        <end position="351"/>
    </location>
</feature>
<comment type="subunit">
    <text evidence="7">Homodimer.</text>
</comment>
<comment type="subcellular location">
    <subcellularLocation>
        <location evidence="7">Mitochondrion</location>
    </subcellularLocation>
</comment>
<dbReference type="GO" id="GO:0046872">
    <property type="term" value="F:metal ion binding"/>
    <property type="evidence" value="ECO:0007669"/>
    <property type="project" value="UniProtKB-KW"/>
</dbReference>
<reference evidence="11" key="1">
    <citation type="journal article" date="2023" name="Mol. Phylogenet. Evol.">
        <title>Genome-scale phylogeny and comparative genomics of the fungal order Sordariales.</title>
        <authorList>
            <person name="Hensen N."/>
            <person name="Bonometti L."/>
            <person name="Westerberg I."/>
            <person name="Brannstrom I.O."/>
            <person name="Guillou S."/>
            <person name="Cros-Aarteil S."/>
            <person name="Calhoun S."/>
            <person name="Haridas S."/>
            <person name="Kuo A."/>
            <person name="Mondo S."/>
            <person name="Pangilinan J."/>
            <person name="Riley R."/>
            <person name="LaButti K."/>
            <person name="Andreopoulos B."/>
            <person name="Lipzen A."/>
            <person name="Chen C."/>
            <person name="Yan M."/>
            <person name="Daum C."/>
            <person name="Ng V."/>
            <person name="Clum A."/>
            <person name="Steindorff A."/>
            <person name="Ohm R.A."/>
            <person name="Martin F."/>
            <person name="Silar P."/>
            <person name="Natvig D.O."/>
            <person name="Lalanne C."/>
            <person name="Gautier V."/>
            <person name="Ament-Velasquez S.L."/>
            <person name="Kruys A."/>
            <person name="Hutchinson M.I."/>
            <person name="Powell A.J."/>
            <person name="Barry K."/>
            <person name="Miller A.N."/>
            <person name="Grigoriev I.V."/>
            <person name="Debuchy R."/>
            <person name="Gladieux P."/>
            <person name="Hiltunen Thoren M."/>
            <person name="Johannesson H."/>
        </authorList>
    </citation>
    <scope>NUCLEOTIDE SEQUENCE</scope>
    <source>
        <strain evidence="11">PSN243</strain>
    </source>
</reference>
<protein>
    <recommendedName>
        <fullName evidence="1">N(6)-L-threonylcarbamoyladenine synthase</fullName>
        <ecNumber evidence="1">2.3.1.234</ecNumber>
    </recommendedName>
</protein>
<feature type="region of interest" description="Disordered" evidence="8">
    <location>
        <begin position="1"/>
        <end position="111"/>
    </location>
</feature>
<evidence type="ECO:0000256" key="1">
    <source>
        <dbReference type="ARBA" id="ARBA00012156"/>
    </source>
</evidence>
<feature type="domain" description="Gcp-like" evidence="10">
    <location>
        <begin position="1061"/>
        <end position="1163"/>
    </location>
</feature>
<evidence type="ECO:0000256" key="3">
    <source>
        <dbReference type="ARBA" id="ARBA00022694"/>
    </source>
</evidence>
<evidence type="ECO:0000256" key="8">
    <source>
        <dbReference type="SAM" id="MobiDB-lite"/>
    </source>
</evidence>
<dbReference type="GO" id="GO:0061711">
    <property type="term" value="F:tRNA N(6)-L-threonylcarbamoyladenine synthase activity"/>
    <property type="evidence" value="ECO:0007669"/>
    <property type="project" value="UniProtKB-EC"/>
</dbReference>
<evidence type="ECO:0000256" key="7">
    <source>
        <dbReference type="HAMAP-Rule" id="MF_03179"/>
    </source>
</evidence>
<dbReference type="InterPro" id="IPR022450">
    <property type="entry name" value="TsaD"/>
</dbReference>
<keyword evidence="9" id="KW-1133">Transmembrane helix</keyword>
<feature type="compositionally biased region" description="Low complexity" evidence="8">
    <location>
        <begin position="1167"/>
        <end position="1186"/>
    </location>
</feature>
<dbReference type="Gene3D" id="3.30.420.40">
    <property type="match status" value="2"/>
</dbReference>
<dbReference type="InterPro" id="IPR017860">
    <property type="entry name" value="Peptidase_M22_CS"/>
</dbReference>
<feature type="compositionally biased region" description="Low complexity" evidence="8">
    <location>
        <begin position="408"/>
        <end position="425"/>
    </location>
</feature>
<organism evidence="11 12">
    <name type="scientific">Podospora aff. communis PSN243</name>
    <dbReference type="NCBI Taxonomy" id="3040156"/>
    <lineage>
        <taxon>Eukaryota</taxon>
        <taxon>Fungi</taxon>
        <taxon>Dikarya</taxon>
        <taxon>Ascomycota</taxon>
        <taxon>Pezizomycotina</taxon>
        <taxon>Sordariomycetes</taxon>
        <taxon>Sordariomycetidae</taxon>
        <taxon>Sordariales</taxon>
        <taxon>Podosporaceae</taxon>
        <taxon>Podospora</taxon>
    </lineage>
</organism>
<feature type="compositionally biased region" description="Low complexity" evidence="8">
    <location>
        <begin position="47"/>
        <end position="63"/>
    </location>
</feature>
<feature type="transmembrane region" description="Helical" evidence="9">
    <location>
        <begin position="605"/>
        <end position="628"/>
    </location>
</feature>
<feature type="region of interest" description="Disordered" evidence="8">
    <location>
        <begin position="1264"/>
        <end position="1284"/>
    </location>
</feature>
<dbReference type="PANTHER" id="PTHR11735:SF6">
    <property type="entry name" value="TRNA N6-ADENOSINE THREONYLCARBAMOYLTRANSFERASE, MITOCHONDRIAL"/>
    <property type="match status" value="1"/>
</dbReference>
<comment type="similarity">
    <text evidence="7">Belongs to the KAE1 / TsaD family.</text>
</comment>
<feature type="region of interest" description="Disordered" evidence="8">
    <location>
        <begin position="528"/>
        <end position="563"/>
    </location>
</feature>
<sequence>MDGSRTLHSGPLNPPLERTIEEWEDWEDDDEPLTPLNAGSGDGHLLSRGSGTGRPSPSPRRTTFASRLSVERPMRPRSRQRQKAQNAKAGISLITDMSKFRPQQLKNENRRTGRFVDAAALSALEGTSAAQESTFAWFRKKGQSSKVKTPERLEVEPPRREDLSPSGGPIMIGFAMPSDSNVVISPQTAVVESPIDFGRYFVGEPATAVSTTAPASAWSPDSDDLRASQRVTGAEGPGNGRVPAVPSVPKAYRNTGATTVILTDDEGDSPRKAKRSKRDTRITTIFLSDDEDDTSTPVTLFEEDGSPGGTVRRSSKQKGRQRSGTTTSSRSQGWWDQVITPFTRTPTTPQGADTKESGGWWKDADKKPPTPTSPKYNKISEKRVDVDIANQSRNVEPSHRPPRIVVQAASPPLSSSPESMAAPPRARVRPPKNATVEDDDDVDHDHKQPAELPPPYSPPSQKHNVRYQAVLPPGHPRNNQMGNPYYNMYPPSPGPVSPGLSRTMTSQGAIGLRNVPSTPQLIDASEPRSAYMPDRPLGSFRPADNLPSVDSNGERQKAERRRRRYENEDAVAYRAGRAWGGRTCCIPLTACFGRPGREGRKRRRICLCIGVMIIILIVLAITLPLTVFRGRQTAGAAPPSQFLNLTNFPPIPTGINTIAGTESTNTGGCVTPPTLWSCELPKEQASAAAPYDSSQPSFIVQIQFDNNTRQLWNTPEPTLTARNGPVGVASYLQQLVRRQANNINPGFRPNPPPPNLREIFFLGNSTDGVVSPSKAGEPTPFYISILRSADTPLGPTVLTRRQSSGTPTNSSQPPFVSFLPPPVLSPDGTAAPAVLLPFPEQQPLRLYDRGLPTERYAFYTYFDKSTFLKSVIPLDRNNPSPVPADLNGGALKTEANFLITWLQTRYKVEIWTRRDGLARLLSDTSQPPGNSTRPGTFPYPVTITLDTHGGEPQKKFGFVRSVDERQRIVESNPKFVINDMATRGDLVNGQGTRNFDASLGGMDGGTGGCKCEFANWVAVNGGRGSHSSLLTLAIETSCDDTCVAVLEKYGPSARLLFNKKITSDNTAFGGVHPAVAIISHTTNLPSLVQEAVKLGLPVHGKNRTMRLPDFISVTRGPGMSTNLAVGLDLAKGLAIAWKRPLLAVHHMQAHALTPRLVTALQTPPPSSSQDQQQQQQQQQQPPQSSPNFPFLTLLISGGHTQLVLSSSLTSHRILANCSPVAIGNLLDRAAKLILPPSLLSTLTTVSFGPALEAFAFPDSLTPASPDSSYNYTPPPTRRDEITPYTSHTRGWSLTAPLASRRAMEFCFSGLFSQIQKLVNARKGGIPLDERRELARACMKLAFEHLASRIVFALADPEDKRKGHAAKKIKTLVLSGGVASNKFLRHVVRRVLDVRGYEDVEIVAPPVELCTDNAAMIAWTGIEMWEAGYESRLDCTAVGKWSVDERAPDGGILGVDRCNFVRREGFESTEEGVEPPVEASV</sequence>
<dbReference type="InterPro" id="IPR043129">
    <property type="entry name" value="ATPase_NBD"/>
</dbReference>
<dbReference type="PROSITE" id="PS01016">
    <property type="entry name" value="GLYCOPROTEASE"/>
    <property type="match status" value="1"/>
</dbReference>
<dbReference type="PANTHER" id="PTHR11735">
    <property type="entry name" value="TRNA N6-ADENOSINE THREONYLCARBAMOYLTRANSFERASE"/>
    <property type="match status" value="1"/>
</dbReference>
<dbReference type="InterPro" id="IPR000905">
    <property type="entry name" value="Gcp-like_dom"/>
</dbReference>
<feature type="compositionally biased region" description="Low complexity" evidence="8">
    <location>
        <begin position="322"/>
        <end position="333"/>
    </location>
</feature>
<keyword evidence="2 7" id="KW-0808">Transferase</keyword>
<dbReference type="SUPFAM" id="SSF53067">
    <property type="entry name" value="Actin-like ATPase domain"/>
    <property type="match status" value="2"/>
</dbReference>
<comment type="function">
    <text evidence="7">Required for the formation of a threonylcarbamoyl group on adenosine at position 37 (t(6)A37) in mitochondrial tRNAs that read codons beginning with adenine. Probably involved in the transfer of the threonylcarbamoyl moiety of threonylcarbamoyl-AMP (TC-AMP) to the N6 group of A37. Involved in mitochondrial genome maintenance.</text>
</comment>
<comment type="cofactor">
    <cofactor evidence="7">
        <name>a divalent metal cation</name>
        <dbReference type="ChEBI" id="CHEBI:60240"/>
    </cofactor>
    <text evidence="7">Binds 1 divalent metal cation per subunit.</text>
</comment>
<keyword evidence="5 7" id="KW-0012">Acyltransferase</keyword>
<dbReference type="GO" id="GO:0005739">
    <property type="term" value="C:mitochondrion"/>
    <property type="evidence" value="ECO:0007669"/>
    <property type="project" value="UniProtKB-SubCell"/>
</dbReference>
<evidence type="ECO:0000256" key="5">
    <source>
        <dbReference type="ARBA" id="ARBA00023315"/>
    </source>
</evidence>
<dbReference type="PRINTS" id="PR00789">
    <property type="entry name" value="OSIALOPTASE"/>
</dbReference>
<feature type="domain" description="Gcp-like" evidence="10">
    <location>
        <begin position="1185"/>
        <end position="1418"/>
    </location>
</feature>
<keyword evidence="3 7" id="KW-0819">tRNA processing</keyword>
<feature type="compositionally biased region" description="Low complexity" evidence="8">
    <location>
        <begin position="210"/>
        <end position="220"/>
    </location>
</feature>
<dbReference type="Proteomes" id="UP001321760">
    <property type="component" value="Unassembled WGS sequence"/>
</dbReference>
<feature type="region of interest" description="Disordered" evidence="8">
    <location>
        <begin position="1159"/>
        <end position="1190"/>
    </location>
</feature>
<feature type="compositionally biased region" description="Basic and acidic residues" evidence="8">
    <location>
        <begin position="148"/>
        <end position="163"/>
    </location>
</feature>
<reference evidence="11" key="2">
    <citation type="submission" date="2023-05" db="EMBL/GenBank/DDBJ databases">
        <authorList>
            <consortium name="Lawrence Berkeley National Laboratory"/>
            <person name="Steindorff A."/>
            <person name="Hensen N."/>
            <person name="Bonometti L."/>
            <person name="Westerberg I."/>
            <person name="Brannstrom I.O."/>
            <person name="Guillou S."/>
            <person name="Cros-Aarteil S."/>
            <person name="Calhoun S."/>
            <person name="Haridas S."/>
            <person name="Kuo A."/>
            <person name="Mondo S."/>
            <person name="Pangilinan J."/>
            <person name="Riley R."/>
            <person name="Labutti K."/>
            <person name="Andreopoulos B."/>
            <person name="Lipzen A."/>
            <person name="Chen C."/>
            <person name="Yanf M."/>
            <person name="Daum C."/>
            <person name="Ng V."/>
            <person name="Clum A."/>
            <person name="Ohm R."/>
            <person name="Martin F."/>
            <person name="Silar P."/>
            <person name="Natvig D."/>
            <person name="Lalanne C."/>
            <person name="Gautier V."/>
            <person name="Ament-Velasquez S.L."/>
            <person name="Kruys A."/>
            <person name="Hutchinson M.I."/>
            <person name="Powell A.J."/>
            <person name="Barry K."/>
            <person name="Miller A.N."/>
            <person name="Grigoriev I.V."/>
            <person name="Debuchy R."/>
            <person name="Gladieux P."/>
            <person name="Thoren M.H."/>
            <person name="Johannesson H."/>
        </authorList>
    </citation>
    <scope>NUCLEOTIDE SEQUENCE</scope>
    <source>
        <strain evidence="11">PSN243</strain>
    </source>
</reference>
<evidence type="ECO:0000259" key="10">
    <source>
        <dbReference type="Pfam" id="PF00814"/>
    </source>
</evidence>
<evidence type="ECO:0000256" key="6">
    <source>
        <dbReference type="ARBA" id="ARBA00048117"/>
    </source>
</evidence>
<gene>
    <name evidence="11" type="ORF">QBC34DRAFT_292689</name>
</gene>
<keyword evidence="4 7" id="KW-0479">Metal-binding</keyword>
<feature type="region of interest" description="Disordered" evidence="8">
    <location>
        <begin position="139"/>
        <end position="171"/>
    </location>
</feature>
<comment type="caution">
    <text evidence="11">The sequence shown here is derived from an EMBL/GenBank/DDBJ whole genome shotgun (WGS) entry which is preliminary data.</text>
</comment>
<dbReference type="Pfam" id="PF00814">
    <property type="entry name" value="TsaD"/>
    <property type="match status" value="2"/>
</dbReference>
<feature type="region of interest" description="Disordered" evidence="8">
    <location>
        <begin position="210"/>
        <end position="463"/>
    </location>
</feature>
<keyword evidence="9" id="KW-0812">Transmembrane</keyword>
<evidence type="ECO:0000256" key="2">
    <source>
        <dbReference type="ARBA" id="ARBA00022679"/>
    </source>
</evidence>
<evidence type="ECO:0000256" key="9">
    <source>
        <dbReference type="SAM" id="Phobius"/>
    </source>
</evidence>
<dbReference type="EMBL" id="MU865922">
    <property type="protein sequence ID" value="KAK4452992.1"/>
    <property type="molecule type" value="Genomic_DNA"/>
</dbReference>
<evidence type="ECO:0000313" key="11">
    <source>
        <dbReference type="EMBL" id="KAK4452992.1"/>
    </source>
</evidence>
<evidence type="ECO:0000256" key="4">
    <source>
        <dbReference type="ARBA" id="ARBA00022723"/>
    </source>
</evidence>
<name>A0AAV9H047_9PEZI</name>
<dbReference type="GO" id="GO:0072670">
    <property type="term" value="P:mitochondrial tRNA threonylcarbamoyladenosine modification"/>
    <property type="evidence" value="ECO:0007669"/>
    <property type="project" value="TreeGrafter"/>
</dbReference>
<dbReference type="HAMAP" id="MF_01445">
    <property type="entry name" value="TsaD"/>
    <property type="match status" value="1"/>
</dbReference>
<proteinExistence type="inferred from homology"/>
<keyword evidence="7" id="KW-0496">Mitochondrion</keyword>
<evidence type="ECO:0000313" key="12">
    <source>
        <dbReference type="Proteomes" id="UP001321760"/>
    </source>
</evidence>
<feature type="compositionally biased region" description="Acidic residues" evidence="8">
    <location>
        <begin position="22"/>
        <end position="32"/>
    </location>
</feature>